<dbReference type="InterPro" id="IPR052933">
    <property type="entry name" value="DNA_Protect_Modify"/>
</dbReference>
<dbReference type="Gene3D" id="1.10.150.470">
    <property type="match status" value="1"/>
</dbReference>
<dbReference type="Pfam" id="PF21106">
    <property type="entry name" value="YtxK_like"/>
    <property type="match status" value="1"/>
</dbReference>
<dbReference type="CDD" id="cd02440">
    <property type="entry name" value="AdoMet_MTases"/>
    <property type="match status" value="1"/>
</dbReference>
<accession>A0A3D8TV55</accession>
<evidence type="ECO:0000313" key="3">
    <source>
        <dbReference type="EMBL" id="RDX02765.1"/>
    </source>
</evidence>
<dbReference type="EMBL" id="LARY01000001">
    <property type="protein sequence ID" value="RDX02765.1"/>
    <property type="molecule type" value="Genomic_DNA"/>
</dbReference>
<proteinExistence type="predicted"/>
<dbReference type="GO" id="GO:0003677">
    <property type="term" value="F:DNA binding"/>
    <property type="evidence" value="ECO:0007669"/>
    <property type="project" value="InterPro"/>
</dbReference>
<dbReference type="AlphaFoldDB" id="A0A3D8TV55"/>
<name>A0A3D8TV55_9LIST</name>
<dbReference type="InterPro" id="IPR048375">
    <property type="entry name" value="YtxK-like_N"/>
</dbReference>
<dbReference type="GO" id="GO:0008170">
    <property type="term" value="F:N-methyltransferase activity"/>
    <property type="evidence" value="ECO:0007669"/>
    <property type="project" value="InterPro"/>
</dbReference>
<evidence type="ECO:0000313" key="4">
    <source>
        <dbReference type="Proteomes" id="UP000257055"/>
    </source>
</evidence>
<dbReference type="PRINTS" id="PR00507">
    <property type="entry name" value="N12N6MTFRASE"/>
</dbReference>
<dbReference type="InterPro" id="IPR003356">
    <property type="entry name" value="DNA_methylase_A-5"/>
</dbReference>
<evidence type="ECO:0000259" key="2">
    <source>
        <dbReference type="Pfam" id="PF21106"/>
    </source>
</evidence>
<dbReference type="PANTHER" id="PTHR41313">
    <property type="entry name" value="ADENINE-SPECIFIC METHYLTRANSFERASE"/>
    <property type="match status" value="1"/>
</dbReference>
<dbReference type="SUPFAM" id="SSF53335">
    <property type="entry name" value="S-adenosyl-L-methionine-dependent methyltransferases"/>
    <property type="match status" value="1"/>
</dbReference>
<dbReference type="Pfam" id="PF02384">
    <property type="entry name" value="N6_Mtase"/>
    <property type="match status" value="1"/>
</dbReference>
<keyword evidence="4" id="KW-1185">Reference proteome</keyword>
<comment type="caution">
    <text evidence="3">The sequence shown here is derived from an EMBL/GenBank/DDBJ whole genome shotgun (WGS) entry which is preliminary data.</text>
</comment>
<dbReference type="InterPro" id="IPR029063">
    <property type="entry name" value="SAM-dependent_MTases_sf"/>
</dbReference>
<dbReference type="PANTHER" id="PTHR41313:SF1">
    <property type="entry name" value="DNA METHYLASE ADENINE-SPECIFIC DOMAIN-CONTAINING PROTEIN"/>
    <property type="match status" value="1"/>
</dbReference>
<feature type="domain" description="DNA methylase adenine-specific" evidence="1">
    <location>
        <begin position="97"/>
        <end position="311"/>
    </location>
</feature>
<evidence type="ECO:0000259" key="1">
    <source>
        <dbReference type="Pfam" id="PF02384"/>
    </source>
</evidence>
<sequence length="336" mass="37547">MANETTTKVFQVLDETAIILQNALEMSYLEAVYETSENLFQNEVLQQDGLTEKQVASLAEKYHSLNLEDFSSEEIRKGFQLALLKGMKHGIQMNHQMTPDSIGFILAYLVEKALEGQKKIALLDPAVGTGNLLTTVINQLKLRHDAEITATGVEVDDLLISLAFVGSDLEKVDMTLLHQDGLANLLVDPVDAVISDLPVGYYPNDERAEAFELKRESGHSFAHFLFIEQGLRYAKPGGYLFFIVPENMFATDDFAKLDRFIKKQGFLEGIIKLPESLFQTEKARKSILILRKAGEGVRAPKEVLLANLTSLSDPRSTAPILAQIENWFQENKQEGN</sequence>
<dbReference type="PIRSF" id="PIRSF026567">
    <property type="entry name" value="Adenine_mtase_bact_prd"/>
    <property type="match status" value="1"/>
</dbReference>
<reference evidence="4" key="1">
    <citation type="submission" date="2015-04" db="EMBL/GenBank/DDBJ databases">
        <authorList>
            <person name="Schardt J."/>
            <person name="Mueller-Herbst S."/>
            <person name="Scherer S."/>
            <person name="Huptas C."/>
        </authorList>
    </citation>
    <scope>NUCLEOTIDE SEQUENCE [LARGE SCALE GENOMIC DNA]</scope>
    <source>
        <strain evidence="4">Kiel-L1</strain>
    </source>
</reference>
<feature type="domain" description="YtxK-like N-terminal helical" evidence="2">
    <location>
        <begin position="8"/>
        <end position="87"/>
    </location>
</feature>
<protein>
    <submittedName>
        <fullName evidence="3">Uncharacterized protein</fullName>
    </submittedName>
</protein>
<dbReference type="Gene3D" id="3.40.50.150">
    <property type="entry name" value="Vaccinia Virus protein VP39"/>
    <property type="match status" value="1"/>
</dbReference>
<dbReference type="Proteomes" id="UP000257055">
    <property type="component" value="Unassembled WGS sequence"/>
</dbReference>
<gene>
    <name evidence="3" type="ORF">UR08_04460</name>
</gene>
<organism evidence="3 4">
    <name type="scientific">Listeria kieliensis</name>
    <dbReference type="NCBI Taxonomy" id="1621700"/>
    <lineage>
        <taxon>Bacteria</taxon>
        <taxon>Bacillati</taxon>
        <taxon>Bacillota</taxon>
        <taxon>Bacilli</taxon>
        <taxon>Bacillales</taxon>
        <taxon>Listeriaceae</taxon>
        <taxon>Listeria</taxon>
    </lineage>
</organism>
<dbReference type="InterPro" id="IPR016843">
    <property type="entry name" value="S-AdoMet-dep_Ade-MeTrfase_prd"/>
</dbReference>
<dbReference type="RefSeq" id="WP_115752453.1">
    <property type="nucleotide sequence ID" value="NZ_LARY01000001.1"/>
</dbReference>